<dbReference type="Gene3D" id="3.40.960.10">
    <property type="entry name" value="VSR Endonuclease"/>
    <property type="match status" value="1"/>
</dbReference>
<dbReference type="Pfam" id="PF03852">
    <property type="entry name" value="Vsr"/>
    <property type="match status" value="1"/>
</dbReference>
<keyword evidence="4" id="KW-0378">Hydrolase</keyword>
<evidence type="ECO:0000256" key="3">
    <source>
        <dbReference type="ARBA" id="ARBA00022763"/>
    </source>
</evidence>
<evidence type="ECO:0000313" key="7">
    <source>
        <dbReference type="EMBL" id="XCC96586.1"/>
    </source>
</evidence>
<sequence length="192" mass="21881">MADIVDQKTRSRMMSRIRGSNTKPEIRLRKALHAEGFRFRLNVRRLPGTPDIVLPKWNTAILVHGCFWHRHPDCSKATTPSSNTMFWQDKFAANVERDRCALLKLDELGWRTLTIWECSIGRVVQVDLIDEIAAFLHGRDRTDASSGKSVVHGEMFSRGTDPGSFSVGRNRLTDLQCRSDYLPASEGHEFPE</sequence>
<proteinExistence type="inferred from homology"/>
<dbReference type="RefSeq" id="WP_353475478.1">
    <property type="nucleotide sequence ID" value="NZ_CP123385.1"/>
</dbReference>
<accession>A0AAU8ANM6</accession>
<name>A0AAU8ANM6_9RHOB</name>
<dbReference type="EMBL" id="CP123385">
    <property type="protein sequence ID" value="XCC96586.1"/>
    <property type="molecule type" value="Genomic_DNA"/>
</dbReference>
<organism evidence="7">
    <name type="scientific">Alloyangia sp. H15</name>
    <dbReference type="NCBI Taxonomy" id="3029062"/>
    <lineage>
        <taxon>Bacteria</taxon>
        <taxon>Pseudomonadati</taxon>
        <taxon>Pseudomonadota</taxon>
        <taxon>Alphaproteobacteria</taxon>
        <taxon>Rhodobacterales</taxon>
        <taxon>Roseobacteraceae</taxon>
        <taxon>Alloyangia</taxon>
    </lineage>
</organism>
<keyword evidence="5" id="KW-0234">DNA repair</keyword>
<dbReference type="InterPro" id="IPR004603">
    <property type="entry name" value="DNA_mismatch_endonuc_vsr"/>
</dbReference>
<dbReference type="REBASE" id="846991">
    <property type="entry name" value="V.SspH15ORF18115P"/>
</dbReference>
<dbReference type="AlphaFoldDB" id="A0AAU8ANM6"/>
<dbReference type="GO" id="GO:0016787">
    <property type="term" value="F:hydrolase activity"/>
    <property type="evidence" value="ECO:0007669"/>
    <property type="project" value="UniProtKB-KW"/>
</dbReference>
<keyword evidence="1" id="KW-0540">Nuclease</keyword>
<dbReference type="InterPro" id="IPR011335">
    <property type="entry name" value="Restrct_endonuc-II-like"/>
</dbReference>
<dbReference type="GO" id="GO:0004519">
    <property type="term" value="F:endonuclease activity"/>
    <property type="evidence" value="ECO:0007669"/>
    <property type="project" value="UniProtKB-KW"/>
</dbReference>
<evidence type="ECO:0000256" key="4">
    <source>
        <dbReference type="ARBA" id="ARBA00022801"/>
    </source>
</evidence>
<keyword evidence="2 7" id="KW-0255">Endonuclease</keyword>
<gene>
    <name evidence="7" type="primary">vsr</name>
    <name evidence="7" type="ORF">PVT71_18120</name>
</gene>
<keyword evidence="3" id="KW-0227">DNA damage</keyword>
<dbReference type="NCBIfam" id="TIGR00632">
    <property type="entry name" value="vsr"/>
    <property type="match status" value="1"/>
</dbReference>
<dbReference type="CDD" id="cd00221">
    <property type="entry name" value="Vsr"/>
    <property type="match status" value="1"/>
</dbReference>
<reference evidence="7" key="1">
    <citation type="submission" date="2023-02" db="EMBL/GenBank/DDBJ databases">
        <title>Description and genomic characterization of Salipiger bruguierae sp. nov., isolated from the sediment of mangrove plant Bruguiera sexangula.</title>
        <authorList>
            <person name="Long M."/>
        </authorList>
    </citation>
    <scope>NUCLEOTIDE SEQUENCE</scope>
    <source>
        <strain evidence="7">H15</strain>
    </source>
</reference>
<evidence type="ECO:0000256" key="5">
    <source>
        <dbReference type="ARBA" id="ARBA00023204"/>
    </source>
</evidence>
<evidence type="ECO:0000256" key="1">
    <source>
        <dbReference type="ARBA" id="ARBA00022722"/>
    </source>
</evidence>
<protein>
    <submittedName>
        <fullName evidence="7">DNA mismatch endonuclease Vsr</fullName>
    </submittedName>
</protein>
<evidence type="ECO:0000256" key="6">
    <source>
        <dbReference type="ARBA" id="ARBA00029466"/>
    </source>
</evidence>
<dbReference type="GO" id="GO:0006298">
    <property type="term" value="P:mismatch repair"/>
    <property type="evidence" value="ECO:0007669"/>
    <property type="project" value="InterPro"/>
</dbReference>
<dbReference type="SUPFAM" id="SSF52980">
    <property type="entry name" value="Restriction endonuclease-like"/>
    <property type="match status" value="1"/>
</dbReference>
<evidence type="ECO:0000256" key="2">
    <source>
        <dbReference type="ARBA" id="ARBA00022759"/>
    </source>
</evidence>
<comment type="similarity">
    <text evidence="6">Belongs to the Vsr family.</text>
</comment>